<keyword evidence="3" id="KW-1003">Cell membrane</keyword>
<protein>
    <submittedName>
        <fullName evidence="10">ABC transporter permease</fullName>
    </submittedName>
</protein>
<evidence type="ECO:0000256" key="2">
    <source>
        <dbReference type="ARBA" id="ARBA00005236"/>
    </source>
</evidence>
<keyword evidence="5 7" id="KW-1133">Transmembrane helix</keyword>
<keyword evidence="6 7" id="KW-0472">Membrane</keyword>
<evidence type="ECO:0000256" key="5">
    <source>
        <dbReference type="ARBA" id="ARBA00022989"/>
    </source>
</evidence>
<dbReference type="Pfam" id="PF12704">
    <property type="entry name" value="MacB_PCD"/>
    <property type="match status" value="1"/>
</dbReference>
<reference evidence="10" key="1">
    <citation type="submission" date="2021-12" db="EMBL/GenBank/DDBJ databases">
        <title>Description of Gramella crocea sp. nov., a new bacterium isolated from activated sludge.</title>
        <authorList>
            <person name="Zhang X."/>
        </authorList>
    </citation>
    <scope>NUCLEOTIDE SEQUENCE</scope>
    <source>
        <strain evidence="10">YB25</strain>
    </source>
</reference>
<gene>
    <name evidence="10" type="ORF">LU635_12015</name>
</gene>
<evidence type="ECO:0000259" key="9">
    <source>
        <dbReference type="Pfam" id="PF12704"/>
    </source>
</evidence>
<evidence type="ECO:0000256" key="1">
    <source>
        <dbReference type="ARBA" id="ARBA00004651"/>
    </source>
</evidence>
<comment type="subcellular location">
    <subcellularLocation>
        <location evidence="1">Cell membrane</location>
        <topology evidence="1">Multi-pass membrane protein</topology>
    </subcellularLocation>
</comment>
<dbReference type="GO" id="GO:0044874">
    <property type="term" value="P:lipoprotein localization to outer membrane"/>
    <property type="evidence" value="ECO:0007669"/>
    <property type="project" value="TreeGrafter"/>
</dbReference>
<name>A0A9X1UXY2_9FLAO</name>
<dbReference type="RefSeq" id="WP_240099553.1">
    <property type="nucleotide sequence ID" value="NZ_JAJSON010000025.1"/>
</dbReference>
<evidence type="ECO:0000256" key="6">
    <source>
        <dbReference type="ARBA" id="ARBA00023136"/>
    </source>
</evidence>
<evidence type="ECO:0000256" key="3">
    <source>
        <dbReference type="ARBA" id="ARBA00022475"/>
    </source>
</evidence>
<proteinExistence type="inferred from homology"/>
<dbReference type="PANTHER" id="PTHR30489">
    <property type="entry name" value="LIPOPROTEIN-RELEASING SYSTEM TRANSMEMBRANE PROTEIN LOLE"/>
    <property type="match status" value="1"/>
</dbReference>
<dbReference type="Pfam" id="PF02687">
    <property type="entry name" value="FtsX"/>
    <property type="match status" value="1"/>
</dbReference>
<dbReference type="InterPro" id="IPR025857">
    <property type="entry name" value="MacB_PCD"/>
</dbReference>
<feature type="domain" description="ABC3 transporter permease C-terminal" evidence="8">
    <location>
        <begin position="268"/>
        <end position="398"/>
    </location>
</feature>
<feature type="transmembrane region" description="Helical" evidence="7">
    <location>
        <begin position="371"/>
        <end position="391"/>
    </location>
</feature>
<sequence>MLFQIAWRNIWRNTSRSLVVVSSIIIGIWAGIFILSFSWGMYKNNINESVYRQLSHIQIHNPDFKQENDPKFTIPKSDSILEQLESDNRIVSVSSRVIATGMITSTTTASGVTIYGINPVSETNQIGLDQNLIEGLYFGSGKNNEILIGQKLAEKHKLKLKSKVVLTFTDVNSEIVSAAFRVGGIYRSKNISLDEVNVYVKKEHLRQLLDLKLSETNEIAILIKDEEQLDSITNYSKTLVPNAKVEDWRQLAPELDLIIESFNLYTYIISGLILLALTFGIVNTMLMSVLERIRELGMLMAIGLNKRKIFFMIMLETIYLTLMGCPIGLLMGWLTVIILGRTGIDMSMFSEGLASYGFSSMIYPALDQEKYMIIVTMCLITAILSAIYPAYKALQLNPSEAIRKI</sequence>
<evidence type="ECO:0000313" key="11">
    <source>
        <dbReference type="Proteomes" id="UP001139344"/>
    </source>
</evidence>
<keyword evidence="11" id="KW-1185">Reference proteome</keyword>
<evidence type="ECO:0000313" key="10">
    <source>
        <dbReference type="EMBL" id="MCG9972365.1"/>
    </source>
</evidence>
<dbReference type="AlphaFoldDB" id="A0A9X1UXY2"/>
<dbReference type="PANTHER" id="PTHR30489:SF0">
    <property type="entry name" value="LIPOPROTEIN-RELEASING SYSTEM TRANSMEMBRANE PROTEIN LOLE"/>
    <property type="match status" value="1"/>
</dbReference>
<dbReference type="EMBL" id="JAJSON010000025">
    <property type="protein sequence ID" value="MCG9972365.1"/>
    <property type="molecule type" value="Genomic_DNA"/>
</dbReference>
<accession>A0A9X1UXY2</accession>
<dbReference type="GO" id="GO:0098797">
    <property type="term" value="C:plasma membrane protein complex"/>
    <property type="evidence" value="ECO:0007669"/>
    <property type="project" value="TreeGrafter"/>
</dbReference>
<comment type="caution">
    <text evidence="10">The sequence shown here is derived from an EMBL/GenBank/DDBJ whole genome shotgun (WGS) entry which is preliminary data.</text>
</comment>
<keyword evidence="4 7" id="KW-0812">Transmembrane</keyword>
<organism evidence="10 11">
    <name type="scientific">Christiangramia crocea</name>
    <dbReference type="NCBI Taxonomy" id="2904124"/>
    <lineage>
        <taxon>Bacteria</taxon>
        <taxon>Pseudomonadati</taxon>
        <taxon>Bacteroidota</taxon>
        <taxon>Flavobacteriia</taxon>
        <taxon>Flavobacteriales</taxon>
        <taxon>Flavobacteriaceae</taxon>
        <taxon>Christiangramia</taxon>
    </lineage>
</organism>
<feature type="transmembrane region" description="Helical" evidence="7">
    <location>
        <begin position="18"/>
        <end position="42"/>
    </location>
</feature>
<dbReference type="Proteomes" id="UP001139344">
    <property type="component" value="Unassembled WGS sequence"/>
</dbReference>
<feature type="transmembrane region" description="Helical" evidence="7">
    <location>
        <begin position="264"/>
        <end position="289"/>
    </location>
</feature>
<comment type="similarity">
    <text evidence="2">Belongs to the ABC-4 integral membrane protein family. LolC/E subfamily.</text>
</comment>
<evidence type="ECO:0000256" key="7">
    <source>
        <dbReference type="SAM" id="Phobius"/>
    </source>
</evidence>
<feature type="transmembrane region" description="Helical" evidence="7">
    <location>
        <begin position="309"/>
        <end position="339"/>
    </location>
</feature>
<evidence type="ECO:0000259" key="8">
    <source>
        <dbReference type="Pfam" id="PF02687"/>
    </source>
</evidence>
<dbReference type="InterPro" id="IPR003838">
    <property type="entry name" value="ABC3_permease_C"/>
</dbReference>
<dbReference type="InterPro" id="IPR051447">
    <property type="entry name" value="Lipoprotein-release_system"/>
</dbReference>
<evidence type="ECO:0000256" key="4">
    <source>
        <dbReference type="ARBA" id="ARBA00022692"/>
    </source>
</evidence>
<feature type="domain" description="MacB-like periplasmic core" evidence="9">
    <location>
        <begin position="17"/>
        <end position="232"/>
    </location>
</feature>